<proteinExistence type="inferred from homology"/>
<dbReference type="Gene3D" id="3.40.640.10">
    <property type="entry name" value="Type I PLP-dependent aspartate aminotransferase-like (Major domain)"/>
    <property type="match status" value="1"/>
</dbReference>
<comment type="cofactor">
    <cofactor evidence="1 6 7">
        <name>pyridoxal 5'-phosphate</name>
        <dbReference type="ChEBI" id="CHEBI:597326"/>
    </cofactor>
</comment>
<evidence type="ECO:0000256" key="2">
    <source>
        <dbReference type="ARBA" id="ARBA00009533"/>
    </source>
</evidence>
<dbReference type="PANTHER" id="PTHR45677">
    <property type="entry name" value="GLUTAMATE DECARBOXYLASE-RELATED"/>
    <property type="match status" value="1"/>
</dbReference>
<keyword evidence="3" id="KW-0210">Decarboxylase</keyword>
<reference evidence="9" key="1">
    <citation type="submission" date="2024-05" db="EMBL/GenBank/DDBJ databases">
        <title>Draft Genome Sequences of Flagellimonas sp. MMG031 and Marinobacter sp. MMG032 Isolated from the dinoflagellate Symbiodinium pilosum.</title>
        <authorList>
            <person name="Shikuma N.J."/>
            <person name="Farrell M.V."/>
        </authorList>
    </citation>
    <scope>NUCLEOTIDE SEQUENCE</scope>
    <source>
        <strain evidence="9">MMG031</strain>
    </source>
</reference>
<accession>A0AAU7MWQ4</accession>
<dbReference type="Gene3D" id="3.90.1150.170">
    <property type="match status" value="1"/>
</dbReference>
<name>A0AAU7MWQ4_9FLAO</name>
<feature type="coiled-coil region" evidence="8">
    <location>
        <begin position="447"/>
        <end position="474"/>
    </location>
</feature>
<evidence type="ECO:0000256" key="4">
    <source>
        <dbReference type="ARBA" id="ARBA00022898"/>
    </source>
</evidence>
<dbReference type="InterPro" id="IPR015421">
    <property type="entry name" value="PyrdxlP-dep_Trfase_major"/>
</dbReference>
<evidence type="ECO:0000256" key="6">
    <source>
        <dbReference type="PIRSR" id="PIRSR602129-50"/>
    </source>
</evidence>
<evidence type="ECO:0000256" key="3">
    <source>
        <dbReference type="ARBA" id="ARBA00022793"/>
    </source>
</evidence>
<organism evidence="9">
    <name type="scientific">Flagellimonas sp. MMG031</name>
    <dbReference type="NCBI Taxonomy" id="3158549"/>
    <lineage>
        <taxon>Bacteria</taxon>
        <taxon>Pseudomonadati</taxon>
        <taxon>Bacteroidota</taxon>
        <taxon>Flavobacteriia</taxon>
        <taxon>Flavobacteriales</taxon>
        <taxon>Flavobacteriaceae</taxon>
        <taxon>Flagellimonas</taxon>
    </lineage>
</organism>
<evidence type="ECO:0000256" key="5">
    <source>
        <dbReference type="ARBA" id="ARBA00023239"/>
    </source>
</evidence>
<evidence type="ECO:0000256" key="7">
    <source>
        <dbReference type="RuleBase" id="RU000382"/>
    </source>
</evidence>
<dbReference type="GO" id="GO:0016831">
    <property type="term" value="F:carboxy-lyase activity"/>
    <property type="evidence" value="ECO:0007669"/>
    <property type="project" value="UniProtKB-KW"/>
</dbReference>
<keyword evidence="8" id="KW-0175">Coiled coil</keyword>
<dbReference type="GO" id="GO:0030170">
    <property type="term" value="F:pyridoxal phosphate binding"/>
    <property type="evidence" value="ECO:0007669"/>
    <property type="project" value="InterPro"/>
</dbReference>
<dbReference type="Pfam" id="PF00282">
    <property type="entry name" value="Pyridoxal_deC"/>
    <property type="match status" value="1"/>
</dbReference>
<dbReference type="GO" id="GO:0019752">
    <property type="term" value="P:carboxylic acid metabolic process"/>
    <property type="evidence" value="ECO:0007669"/>
    <property type="project" value="InterPro"/>
</dbReference>
<keyword evidence="9" id="KW-0808">Transferase</keyword>
<dbReference type="InterPro" id="IPR015424">
    <property type="entry name" value="PyrdxlP-dep_Trfase"/>
</dbReference>
<keyword evidence="5 7" id="KW-0456">Lyase</keyword>
<feature type="modified residue" description="N6-(pyridoxal phosphate)lysine" evidence="6">
    <location>
        <position position="299"/>
    </location>
</feature>
<dbReference type="GO" id="GO:0005737">
    <property type="term" value="C:cytoplasm"/>
    <property type="evidence" value="ECO:0007669"/>
    <property type="project" value="TreeGrafter"/>
</dbReference>
<dbReference type="EMBL" id="CP157804">
    <property type="protein sequence ID" value="XBQ22809.1"/>
    <property type="molecule type" value="Genomic_DNA"/>
</dbReference>
<dbReference type="RefSeq" id="WP_349351638.1">
    <property type="nucleotide sequence ID" value="NZ_CP157804.1"/>
</dbReference>
<dbReference type="PANTHER" id="PTHR45677:SF8">
    <property type="entry name" value="CYSTEINE SULFINIC ACID DECARBOXYLASE"/>
    <property type="match status" value="1"/>
</dbReference>
<dbReference type="SUPFAM" id="SSF53383">
    <property type="entry name" value="PLP-dependent transferases"/>
    <property type="match status" value="1"/>
</dbReference>
<dbReference type="InterPro" id="IPR002129">
    <property type="entry name" value="PyrdxlP-dep_de-COase"/>
</dbReference>
<dbReference type="KEGG" id="fld:ABNE31_14515"/>
<sequence length="478" mass="54236">MQFDFNKTEREKILERVFEKLENFYSDTKSLKTNPDLNIDAIRGLLLQEELEFGTQPEKAIDHVINGLETYAVHTPHPKYFGLFNPRSNFAGILADLITATYNPQLAGWSHAPFAVEVEDLLIREFSDKFGYKKEQTDGVFTSGGAEANLTALLCALNHRYPNITEEGLIGMDKKPVIFCSKEAHHSIQKAVKIVGLGTKLIKSIPITGESKLDTILLEQELKKLDYEVYAPLMVIGTAGTTGTGTIDNLHKLSDICQRYDIWFHVDAAYGGGAVLSSELKPYLGGIEKSDSITFDAHKWMSVPMGTSIFLTQHDDILENTFGISTPYMPKDDDGLKVAQPFTRSIQWSRRFIGLKVYLSLLLYGWKGYEQIINHQAEMGRYLKRRLREEGWSIMNDTVLPVVCFTREEFVNDMHITQYIMDNILKNGTSWLSLYPIDGIPTFRACITNYNTTEVEIEELIEELNREAASYRITVNQV</sequence>
<evidence type="ECO:0000256" key="1">
    <source>
        <dbReference type="ARBA" id="ARBA00001933"/>
    </source>
</evidence>
<gene>
    <name evidence="9" type="ORF">ABNE31_14515</name>
</gene>
<keyword evidence="4 6" id="KW-0663">Pyridoxal phosphate</keyword>
<dbReference type="AlphaFoldDB" id="A0AAU7MWQ4"/>
<evidence type="ECO:0000256" key="8">
    <source>
        <dbReference type="SAM" id="Coils"/>
    </source>
</evidence>
<comment type="similarity">
    <text evidence="2 7">Belongs to the group II decarboxylase family.</text>
</comment>
<protein>
    <submittedName>
        <fullName evidence="9">Aminotransferase class V-fold PLP-dependent enzyme</fullName>
    </submittedName>
</protein>
<keyword evidence="9" id="KW-0032">Aminotransferase</keyword>
<evidence type="ECO:0000313" key="9">
    <source>
        <dbReference type="EMBL" id="XBQ22809.1"/>
    </source>
</evidence>
<dbReference type="GO" id="GO:0008483">
    <property type="term" value="F:transaminase activity"/>
    <property type="evidence" value="ECO:0007669"/>
    <property type="project" value="UniProtKB-KW"/>
</dbReference>